<dbReference type="PANTHER" id="PTHR43228">
    <property type="entry name" value="TWO-COMPONENT RESPONSE REGULATOR"/>
    <property type="match status" value="1"/>
</dbReference>
<dbReference type="Proteomes" id="UP000037146">
    <property type="component" value="Unassembled WGS sequence"/>
</dbReference>
<comment type="caution">
    <text evidence="3">The sequence shown here is derived from an EMBL/GenBank/DDBJ whole genome shotgun (WGS) entry which is preliminary data.</text>
</comment>
<dbReference type="PATRIC" id="fig|1679170.3.peg.1922"/>
<feature type="modified residue" description="4-aspartylphosphate" evidence="1">
    <location>
        <position position="41"/>
    </location>
</feature>
<organism evidence="3 4">
    <name type="scientific">Peribacillus loiseleuriae</name>
    <dbReference type="NCBI Taxonomy" id="1679170"/>
    <lineage>
        <taxon>Bacteria</taxon>
        <taxon>Bacillati</taxon>
        <taxon>Bacillota</taxon>
        <taxon>Bacilli</taxon>
        <taxon>Bacillales</taxon>
        <taxon>Bacillaceae</taxon>
        <taxon>Peribacillus</taxon>
    </lineage>
</organism>
<protein>
    <recommendedName>
        <fullName evidence="2">Response regulatory domain-containing protein</fullName>
    </recommendedName>
</protein>
<proteinExistence type="predicted"/>
<dbReference type="STRING" id="1679170.AC625_08850"/>
<keyword evidence="4" id="KW-1185">Reference proteome</keyword>
<dbReference type="PANTHER" id="PTHR43228:SF1">
    <property type="entry name" value="TWO-COMPONENT RESPONSE REGULATOR ARR22"/>
    <property type="match status" value="1"/>
</dbReference>
<dbReference type="EMBL" id="LFZW01000001">
    <property type="protein sequence ID" value="KMY49633.1"/>
    <property type="molecule type" value="Genomic_DNA"/>
</dbReference>
<keyword evidence="1" id="KW-0597">Phosphoprotein</keyword>
<dbReference type="InterPro" id="IPR052048">
    <property type="entry name" value="ST_Response_Regulator"/>
</dbReference>
<dbReference type="InterPro" id="IPR001789">
    <property type="entry name" value="Sig_transdc_resp-reg_receiver"/>
</dbReference>
<evidence type="ECO:0000259" key="2">
    <source>
        <dbReference type="PROSITE" id="PS50110"/>
    </source>
</evidence>
<evidence type="ECO:0000313" key="4">
    <source>
        <dbReference type="Proteomes" id="UP000037146"/>
    </source>
</evidence>
<dbReference type="SUPFAM" id="SSF52172">
    <property type="entry name" value="CheY-like"/>
    <property type="match status" value="1"/>
</dbReference>
<feature type="domain" description="Response regulatory" evidence="2">
    <location>
        <begin position="1"/>
        <end position="106"/>
    </location>
</feature>
<sequence>MRTILRKLINGKDYFVLSEASNGFEAVEQYVYYRPDIVIMDITMPSMNGLEALKSIIEKDPQAKVVMCSALGQQYLINESLELGAKGFIIKPYFDNILYTLQKIVSVCSIP</sequence>
<dbReference type="AlphaFoldDB" id="A0A0K9GSL6"/>
<dbReference type="SMART" id="SM00448">
    <property type="entry name" value="REC"/>
    <property type="match status" value="1"/>
</dbReference>
<dbReference type="InterPro" id="IPR011006">
    <property type="entry name" value="CheY-like_superfamily"/>
</dbReference>
<accession>A0A0K9GSL6</accession>
<dbReference type="Pfam" id="PF00072">
    <property type="entry name" value="Response_reg"/>
    <property type="match status" value="1"/>
</dbReference>
<gene>
    <name evidence="3" type="ORF">AC625_08850</name>
</gene>
<evidence type="ECO:0000313" key="3">
    <source>
        <dbReference type="EMBL" id="KMY49633.1"/>
    </source>
</evidence>
<evidence type="ECO:0000256" key="1">
    <source>
        <dbReference type="PROSITE-ProRule" id="PRU00169"/>
    </source>
</evidence>
<dbReference type="GO" id="GO:0000160">
    <property type="term" value="P:phosphorelay signal transduction system"/>
    <property type="evidence" value="ECO:0007669"/>
    <property type="project" value="InterPro"/>
</dbReference>
<dbReference type="PROSITE" id="PS50110">
    <property type="entry name" value="RESPONSE_REGULATORY"/>
    <property type="match status" value="1"/>
</dbReference>
<dbReference type="InterPro" id="IPR013785">
    <property type="entry name" value="Aldolase_TIM"/>
</dbReference>
<dbReference type="Gene3D" id="3.20.20.70">
    <property type="entry name" value="Aldolase class I"/>
    <property type="match status" value="1"/>
</dbReference>
<reference evidence="4" key="1">
    <citation type="submission" date="2015-07" db="EMBL/GenBank/DDBJ databases">
        <title>Genome sequencing project for genomic taxonomy and phylogenomics of Bacillus-like bacteria.</title>
        <authorList>
            <person name="Liu B."/>
            <person name="Wang J."/>
            <person name="Zhu Y."/>
            <person name="Liu G."/>
            <person name="Chen Q."/>
            <person name="Chen Z."/>
            <person name="Lan J."/>
            <person name="Che J."/>
            <person name="Ge C."/>
            <person name="Shi H."/>
            <person name="Pan Z."/>
            <person name="Liu X."/>
        </authorList>
    </citation>
    <scope>NUCLEOTIDE SEQUENCE [LARGE SCALE GENOMIC DNA]</scope>
    <source>
        <strain evidence="4">FJAT-27997</strain>
    </source>
</reference>
<name>A0A0K9GSL6_9BACI</name>